<evidence type="ECO:0000256" key="2">
    <source>
        <dbReference type="ARBA" id="ARBA00022771"/>
    </source>
</evidence>
<feature type="compositionally biased region" description="Polar residues" evidence="5">
    <location>
        <begin position="637"/>
        <end position="650"/>
    </location>
</feature>
<name>A0ABR3WYZ9_9PEZI</name>
<keyword evidence="8" id="KW-1185">Reference proteome</keyword>
<evidence type="ECO:0000256" key="3">
    <source>
        <dbReference type="ARBA" id="ARBA00022833"/>
    </source>
</evidence>
<feature type="compositionally biased region" description="Basic and acidic residues" evidence="5">
    <location>
        <begin position="37"/>
        <end position="60"/>
    </location>
</feature>
<feature type="domain" description="MYND-type" evidence="6">
    <location>
        <begin position="523"/>
        <end position="561"/>
    </location>
</feature>
<organism evidence="7 8">
    <name type="scientific">Diaporthe australafricana</name>
    <dbReference type="NCBI Taxonomy" id="127596"/>
    <lineage>
        <taxon>Eukaryota</taxon>
        <taxon>Fungi</taxon>
        <taxon>Dikarya</taxon>
        <taxon>Ascomycota</taxon>
        <taxon>Pezizomycotina</taxon>
        <taxon>Sordariomycetes</taxon>
        <taxon>Sordariomycetidae</taxon>
        <taxon>Diaporthales</taxon>
        <taxon>Diaporthaceae</taxon>
        <taxon>Diaporthe</taxon>
    </lineage>
</organism>
<dbReference type="InterPro" id="IPR002893">
    <property type="entry name" value="Znf_MYND"/>
</dbReference>
<keyword evidence="3" id="KW-0862">Zinc</keyword>
<evidence type="ECO:0000256" key="5">
    <source>
        <dbReference type="SAM" id="MobiDB-lite"/>
    </source>
</evidence>
<feature type="region of interest" description="Disordered" evidence="5">
    <location>
        <begin position="301"/>
        <end position="479"/>
    </location>
</feature>
<dbReference type="Gene3D" id="6.10.140.2220">
    <property type="match status" value="1"/>
</dbReference>
<dbReference type="Proteomes" id="UP001583177">
    <property type="component" value="Unassembled WGS sequence"/>
</dbReference>
<dbReference type="Pfam" id="PF01753">
    <property type="entry name" value="zf-MYND"/>
    <property type="match status" value="1"/>
</dbReference>
<evidence type="ECO:0000313" key="8">
    <source>
        <dbReference type="Proteomes" id="UP001583177"/>
    </source>
</evidence>
<sequence>MDTRSVVRSRRRSTRLTGQSPQDERVQQPAASKRRASSHDTSPRPKHDASREARRLEKGSNSKNPSLIQKARSETPESFATKNLTRNKDKGIIFPLIPNLNPSRTLSPLGTRTTAASDAFPSKVSDDVAKDHVSKKWVKTARGSVRLASDPPADKTNHSHDWQDGDEEKGQEAQVAVVRRRSSRLASMTPDVEDVAETTSQGEPIPPRTKTKKGQALNTAASTMSSLGSCPKKDVPLSLQDTSTRATPGQARTATTGHPSQLPFGDRRSQQLIQEDRELIEDTSPIPELVADIERIILSSPVPNEDAGDARSQNTIPPTLPQGHASVIDRSSTLRSSKSSDENKHKKSLLSNSETLVDTEQTDSESSQVDGAFDDSIRRNKQKQPQAARPTASKSRPSGSRGKKRRNEELSQDEGDADTTRVRRRRQPDSDESKREVDLSSASPIDIATSRNSFSVDDSSHQSSLDVGESARRTGEPVNPVLLAQMLNTHPERMDSAAAASAPSDDGYLAASQPQALEESLKCVDCGRAPKSYLVCANCQQAVYCGKYCQIWNWPIHKTRCHASDEADQAEVEMQEVYLRDMWSAGVRMLQVEEEAGGTLESVLLEEAVGHSRTRPRFMGRDSARGFAGSGFHVSQSASLGGQSMETTHAMSVRSAKAAQGSEEGAQ</sequence>
<keyword evidence="1" id="KW-0479">Metal-binding</keyword>
<feature type="region of interest" description="Disordered" evidence="5">
    <location>
        <begin position="637"/>
        <end position="667"/>
    </location>
</feature>
<feature type="region of interest" description="Disordered" evidence="5">
    <location>
        <begin position="146"/>
        <end position="266"/>
    </location>
</feature>
<feature type="compositionally biased region" description="Polar residues" evidence="5">
    <location>
        <begin position="349"/>
        <end position="369"/>
    </location>
</feature>
<feature type="compositionally biased region" description="Polar residues" evidence="5">
    <location>
        <begin position="239"/>
        <end position="259"/>
    </location>
</feature>
<feature type="compositionally biased region" description="Basic and acidic residues" evidence="5">
    <location>
        <begin position="152"/>
        <end position="171"/>
    </location>
</feature>
<evidence type="ECO:0000313" key="7">
    <source>
        <dbReference type="EMBL" id="KAL1868923.1"/>
    </source>
</evidence>
<feature type="compositionally biased region" description="Low complexity" evidence="5">
    <location>
        <begin position="453"/>
        <end position="466"/>
    </location>
</feature>
<evidence type="ECO:0000256" key="1">
    <source>
        <dbReference type="ARBA" id="ARBA00022723"/>
    </source>
</evidence>
<evidence type="ECO:0000259" key="6">
    <source>
        <dbReference type="PROSITE" id="PS50865"/>
    </source>
</evidence>
<comment type="caution">
    <text evidence="7">The sequence shown here is derived from an EMBL/GenBank/DDBJ whole genome shotgun (WGS) entry which is preliminary data.</text>
</comment>
<feature type="compositionally biased region" description="Basic and acidic residues" evidence="5">
    <location>
        <begin position="427"/>
        <end position="438"/>
    </location>
</feature>
<proteinExistence type="predicted"/>
<dbReference type="PROSITE" id="PS50865">
    <property type="entry name" value="ZF_MYND_2"/>
    <property type="match status" value="1"/>
</dbReference>
<feature type="compositionally biased region" description="Polar residues" evidence="5">
    <location>
        <begin position="216"/>
        <end position="228"/>
    </location>
</feature>
<accession>A0ABR3WYZ9</accession>
<gene>
    <name evidence="7" type="ORF">Daus18300_005759</name>
</gene>
<dbReference type="EMBL" id="JAWRVE010000043">
    <property type="protein sequence ID" value="KAL1868923.1"/>
    <property type="molecule type" value="Genomic_DNA"/>
</dbReference>
<feature type="region of interest" description="Disordered" evidence="5">
    <location>
        <begin position="1"/>
        <end position="90"/>
    </location>
</feature>
<protein>
    <recommendedName>
        <fullName evidence="6">MYND-type domain-containing protein</fullName>
    </recommendedName>
</protein>
<keyword evidence="2 4" id="KW-0863">Zinc-finger</keyword>
<dbReference type="SUPFAM" id="SSF144232">
    <property type="entry name" value="HIT/MYND zinc finger-like"/>
    <property type="match status" value="1"/>
</dbReference>
<evidence type="ECO:0000256" key="4">
    <source>
        <dbReference type="PROSITE-ProRule" id="PRU00134"/>
    </source>
</evidence>
<reference evidence="7 8" key="1">
    <citation type="journal article" date="2024" name="IMA Fungus">
        <title>IMA Genome - F19 : A genome assembly and annotation guide to empower mycologists, including annotated draft genome sequences of Ceratocystis pirilliformis, Diaporthe australafricana, Fusarium ophioides, Paecilomyces lecythidis, and Sporothrix stenoceras.</title>
        <authorList>
            <person name="Aylward J."/>
            <person name="Wilson A.M."/>
            <person name="Visagie C.M."/>
            <person name="Spraker J."/>
            <person name="Barnes I."/>
            <person name="Buitendag C."/>
            <person name="Ceriani C."/>
            <person name="Del Mar Angel L."/>
            <person name="du Plessis D."/>
            <person name="Fuchs T."/>
            <person name="Gasser K."/>
            <person name="Kramer D."/>
            <person name="Li W."/>
            <person name="Munsamy K."/>
            <person name="Piso A."/>
            <person name="Price J.L."/>
            <person name="Sonnekus B."/>
            <person name="Thomas C."/>
            <person name="van der Nest A."/>
            <person name="van Dijk A."/>
            <person name="van Heerden A."/>
            <person name="van Vuuren N."/>
            <person name="Yilmaz N."/>
            <person name="Duong T.A."/>
            <person name="van der Merwe N.A."/>
            <person name="Wingfield M.J."/>
            <person name="Wingfield B.D."/>
        </authorList>
    </citation>
    <scope>NUCLEOTIDE SEQUENCE [LARGE SCALE GENOMIC DNA]</scope>
    <source>
        <strain evidence="7 8">CMW 18300</strain>
    </source>
</reference>
<dbReference type="PROSITE" id="PS01360">
    <property type="entry name" value="ZF_MYND_1"/>
    <property type="match status" value="1"/>
</dbReference>